<dbReference type="Gene3D" id="3.10.450.50">
    <property type="match status" value="1"/>
</dbReference>
<evidence type="ECO:0000313" key="2">
    <source>
        <dbReference type="EMBL" id="KGI81910.1"/>
    </source>
</evidence>
<proteinExistence type="predicted"/>
<dbReference type="KEGG" id="aey:CDG81_08930"/>
<gene>
    <name evidence="1" type="ORF">CDG81_08930</name>
    <name evidence="2" type="ORF">IL38_07740</name>
</gene>
<dbReference type="InterPro" id="IPR032710">
    <property type="entry name" value="NTF2-like_dom_sf"/>
</dbReference>
<reference evidence="1 4" key="2">
    <citation type="submission" date="2017-08" db="EMBL/GenBank/DDBJ databases">
        <title>The complete genome sequence of moderately halophilic actinomycete Actinopolyspora erythraea YIM 90600, the producer of novel erythromycin, novel actinopolysporins A-C and tubercidin.</title>
        <authorList>
            <person name="Yin M."/>
            <person name="Tang S."/>
        </authorList>
    </citation>
    <scope>NUCLEOTIDE SEQUENCE [LARGE SCALE GENOMIC DNA]</scope>
    <source>
        <strain evidence="1 4">YIM 90600</strain>
    </source>
</reference>
<dbReference type="HOGENOM" id="CLU_129336_2_1_11"/>
<dbReference type="SUPFAM" id="SSF54427">
    <property type="entry name" value="NTF2-like"/>
    <property type="match status" value="1"/>
</dbReference>
<sequence length="140" mass="15751">MTTKIRPRLDDPTVREAAEQAVERFTAQLQRGLDTYDAELYDNDFAADVLWGSPYGETLDDVEELLDTHRVLMAAEAAPPSRFEIVRVTAPAPGVAIAHIRRRALDETGFSEMALYTLIERDGRWWLAAAQNTPIVEPHD</sequence>
<reference evidence="2 3" key="1">
    <citation type="journal article" date="2014" name="PLoS ONE">
        <title>Identification and Characterization of a New Erythromycin Biosynthetic Gene Cluster in Actinopolyspora erythraea YIM90600, a Novel Erythronolide-Producing Halophilic Actinomycete Isolated from Salt Field.</title>
        <authorList>
            <person name="Chen D."/>
            <person name="Feng J."/>
            <person name="Huang L."/>
            <person name="Zhang Q."/>
            <person name="Wu J."/>
            <person name="Zhu X."/>
            <person name="Duan Y."/>
            <person name="Xu Z."/>
        </authorList>
    </citation>
    <scope>NUCLEOTIDE SEQUENCE [LARGE SCALE GENOMIC DNA]</scope>
    <source>
        <strain evidence="2 3">YIM90600</strain>
    </source>
</reference>
<dbReference type="EMBL" id="CP022752">
    <property type="protein sequence ID" value="ASU78392.1"/>
    <property type="molecule type" value="Genomic_DNA"/>
</dbReference>
<accession>A0A099D938</accession>
<name>A0A099D938_9ACTN</name>
<evidence type="ECO:0000313" key="1">
    <source>
        <dbReference type="EMBL" id="ASU78392.1"/>
    </source>
</evidence>
<protein>
    <submittedName>
        <fullName evidence="1">DUF4440 domain-containing protein</fullName>
    </submittedName>
</protein>
<dbReference type="AlphaFoldDB" id="A0A099D938"/>
<dbReference type="OrthoDB" id="582586at2"/>
<keyword evidence="3" id="KW-1185">Reference proteome</keyword>
<dbReference type="Proteomes" id="UP000029737">
    <property type="component" value="Unassembled WGS sequence"/>
</dbReference>
<organism evidence="1 4">
    <name type="scientific">Actinopolyspora erythraea</name>
    <dbReference type="NCBI Taxonomy" id="414996"/>
    <lineage>
        <taxon>Bacteria</taxon>
        <taxon>Bacillati</taxon>
        <taxon>Actinomycetota</taxon>
        <taxon>Actinomycetes</taxon>
        <taxon>Actinopolysporales</taxon>
        <taxon>Actinopolysporaceae</taxon>
        <taxon>Actinopolyspora</taxon>
    </lineage>
</organism>
<evidence type="ECO:0000313" key="4">
    <source>
        <dbReference type="Proteomes" id="UP000215043"/>
    </source>
</evidence>
<dbReference type="EMBL" id="JPMV01000014">
    <property type="protein sequence ID" value="KGI81910.1"/>
    <property type="molecule type" value="Genomic_DNA"/>
</dbReference>
<dbReference type="Proteomes" id="UP000215043">
    <property type="component" value="Chromosome"/>
</dbReference>
<dbReference type="eggNOG" id="COG4319">
    <property type="taxonomic scope" value="Bacteria"/>
</dbReference>
<dbReference type="RefSeq" id="WP_043571768.1">
    <property type="nucleotide sequence ID" value="NZ_CP022752.1"/>
</dbReference>
<evidence type="ECO:0000313" key="3">
    <source>
        <dbReference type="Proteomes" id="UP000029737"/>
    </source>
</evidence>